<evidence type="ECO:0000256" key="6">
    <source>
        <dbReference type="SAM" id="Phobius"/>
    </source>
</evidence>
<dbReference type="InterPro" id="IPR022764">
    <property type="entry name" value="Peptidase_S54_rhomboid_dom"/>
</dbReference>
<dbReference type="InterPro" id="IPR035952">
    <property type="entry name" value="Rhomboid-like_sf"/>
</dbReference>
<keyword evidence="4 6" id="KW-0472">Membrane</keyword>
<sequence>MGIFKYYPSNPRKLDPEMEKRIFLHSLVFPAAFIFVFWIVEIVEVTTSLSFVKLGVYPLHLKGLPGIIFSPFIHSGFNHLMSNSIPFFILLFMLIYFYRRISYQIFFLLYFLSGLSVWLAGREAWHIGASGVVYAMAAFHFVSGIIRNDVRLLTLSVVVVFLYGGLIWGIFPIDPEISWEGHLWGAVSGVVLAIYYRKYTIRRDKFDWEEEEETSSEQSQSTGEEREEGDSGQVQVHFTLKDSANKENPEGQQNVKSGDDQKKQQQHSSLLSEKYPPRSTSHTGNM</sequence>
<keyword evidence="8" id="KW-0378">Hydrolase</keyword>
<evidence type="ECO:0000256" key="1">
    <source>
        <dbReference type="ARBA" id="ARBA00004141"/>
    </source>
</evidence>
<dbReference type="PANTHER" id="PTHR43731">
    <property type="entry name" value="RHOMBOID PROTEASE"/>
    <property type="match status" value="1"/>
</dbReference>
<reference evidence="8 9" key="1">
    <citation type="journal article" date="2015" name="Int. J. Syst. Evol. Microbiol.">
        <title>Mariniphaga sediminis sp. nov., isolated from coastal sediment.</title>
        <authorList>
            <person name="Wang F.Q."/>
            <person name="Shen Q.Y."/>
            <person name="Chen G.J."/>
            <person name="Du Z.J."/>
        </authorList>
    </citation>
    <scope>NUCLEOTIDE SEQUENCE [LARGE SCALE GENOMIC DNA]</scope>
    <source>
        <strain evidence="8 9">SY21</strain>
    </source>
</reference>
<accession>A0A399D243</accession>
<feature type="transmembrane region" description="Helical" evidence="6">
    <location>
        <begin position="127"/>
        <end position="145"/>
    </location>
</feature>
<evidence type="ECO:0000313" key="8">
    <source>
        <dbReference type="EMBL" id="RIH64751.1"/>
    </source>
</evidence>
<feature type="region of interest" description="Disordered" evidence="5">
    <location>
        <begin position="209"/>
        <end position="286"/>
    </location>
</feature>
<evidence type="ECO:0000256" key="2">
    <source>
        <dbReference type="ARBA" id="ARBA00022692"/>
    </source>
</evidence>
<keyword evidence="2 6" id="KW-0812">Transmembrane</keyword>
<dbReference type="GO" id="GO:0006508">
    <property type="term" value="P:proteolysis"/>
    <property type="evidence" value="ECO:0007669"/>
    <property type="project" value="UniProtKB-KW"/>
</dbReference>
<feature type="transmembrane region" description="Helical" evidence="6">
    <location>
        <begin position="177"/>
        <end position="196"/>
    </location>
</feature>
<gene>
    <name evidence="8" type="ORF">D1164_11920</name>
</gene>
<feature type="domain" description="Peptidase S54 rhomboid" evidence="7">
    <location>
        <begin position="67"/>
        <end position="197"/>
    </location>
</feature>
<dbReference type="OrthoDB" id="465874at2"/>
<dbReference type="EMBL" id="QWET01000008">
    <property type="protein sequence ID" value="RIH64751.1"/>
    <property type="molecule type" value="Genomic_DNA"/>
</dbReference>
<keyword evidence="8" id="KW-0645">Protease</keyword>
<feature type="compositionally biased region" description="Basic and acidic residues" evidence="5">
    <location>
        <begin position="239"/>
        <end position="249"/>
    </location>
</feature>
<feature type="transmembrane region" description="Helical" evidence="6">
    <location>
        <begin position="152"/>
        <end position="171"/>
    </location>
</feature>
<dbReference type="Gene3D" id="1.20.1540.10">
    <property type="entry name" value="Rhomboid-like"/>
    <property type="match status" value="1"/>
</dbReference>
<protein>
    <submittedName>
        <fullName evidence="8">Rhomboid family intramembrane serine protease</fullName>
    </submittedName>
</protein>
<dbReference type="SUPFAM" id="SSF144091">
    <property type="entry name" value="Rhomboid-like"/>
    <property type="match status" value="1"/>
</dbReference>
<dbReference type="AlphaFoldDB" id="A0A399D243"/>
<dbReference type="PANTHER" id="PTHR43731:SF9">
    <property type="entry name" value="SLR1461 PROTEIN"/>
    <property type="match status" value="1"/>
</dbReference>
<name>A0A399D243_9BACT</name>
<evidence type="ECO:0000256" key="3">
    <source>
        <dbReference type="ARBA" id="ARBA00022989"/>
    </source>
</evidence>
<evidence type="ECO:0000313" key="9">
    <source>
        <dbReference type="Proteomes" id="UP000266441"/>
    </source>
</evidence>
<dbReference type="InterPro" id="IPR050925">
    <property type="entry name" value="Rhomboid_protease_S54"/>
</dbReference>
<feature type="transmembrane region" description="Helical" evidence="6">
    <location>
        <begin position="21"/>
        <end position="40"/>
    </location>
</feature>
<dbReference type="Proteomes" id="UP000266441">
    <property type="component" value="Unassembled WGS sequence"/>
</dbReference>
<keyword evidence="3 6" id="KW-1133">Transmembrane helix</keyword>
<evidence type="ECO:0000259" key="7">
    <source>
        <dbReference type="Pfam" id="PF01694"/>
    </source>
</evidence>
<evidence type="ECO:0000256" key="5">
    <source>
        <dbReference type="SAM" id="MobiDB-lite"/>
    </source>
</evidence>
<evidence type="ECO:0000256" key="4">
    <source>
        <dbReference type="ARBA" id="ARBA00023136"/>
    </source>
</evidence>
<dbReference type="GO" id="GO:0004252">
    <property type="term" value="F:serine-type endopeptidase activity"/>
    <property type="evidence" value="ECO:0007669"/>
    <property type="project" value="InterPro"/>
</dbReference>
<dbReference type="GO" id="GO:0016020">
    <property type="term" value="C:membrane"/>
    <property type="evidence" value="ECO:0007669"/>
    <property type="project" value="UniProtKB-SubCell"/>
</dbReference>
<dbReference type="Pfam" id="PF01694">
    <property type="entry name" value="Rhomboid"/>
    <property type="match status" value="1"/>
</dbReference>
<comment type="subcellular location">
    <subcellularLocation>
        <location evidence="1">Membrane</location>
        <topology evidence="1">Multi-pass membrane protein</topology>
    </subcellularLocation>
</comment>
<keyword evidence="9" id="KW-1185">Reference proteome</keyword>
<dbReference type="RefSeq" id="WP_119350216.1">
    <property type="nucleotide sequence ID" value="NZ_QWET01000008.1"/>
</dbReference>
<feature type="transmembrane region" description="Helical" evidence="6">
    <location>
        <begin position="80"/>
        <end position="98"/>
    </location>
</feature>
<feature type="transmembrane region" description="Helical" evidence="6">
    <location>
        <begin position="105"/>
        <end position="121"/>
    </location>
</feature>
<organism evidence="8 9">
    <name type="scientific">Mariniphaga sediminis</name>
    <dbReference type="NCBI Taxonomy" id="1628158"/>
    <lineage>
        <taxon>Bacteria</taxon>
        <taxon>Pseudomonadati</taxon>
        <taxon>Bacteroidota</taxon>
        <taxon>Bacteroidia</taxon>
        <taxon>Marinilabiliales</taxon>
        <taxon>Prolixibacteraceae</taxon>
        <taxon>Mariniphaga</taxon>
    </lineage>
</organism>
<comment type="caution">
    <text evidence="8">The sequence shown here is derived from an EMBL/GenBank/DDBJ whole genome shotgun (WGS) entry which is preliminary data.</text>
</comment>
<proteinExistence type="predicted"/>